<dbReference type="PANTHER" id="PTHR46268:SF22">
    <property type="entry name" value="SENSOR PROTEIN KDPD-RELATED"/>
    <property type="match status" value="1"/>
</dbReference>
<gene>
    <name evidence="3" type="ORF">AWY79_06630</name>
    <name evidence="4" type="ORF">EDC59_101194</name>
</gene>
<reference evidence="3 5" key="1">
    <citation type="journal article" date="2016" name="Front. Microbiol.">
        <title>Genome Sequence of the Piezophilic, Mesophilic Sulfate-Reducing Bacterium Desulfovibrio indicus J2T.</title>
        <authorList>
            <person name="Cao J."/>
            <person name="Maignien L."/>
            <person name="Shao Z."/>
            <person name="Alain K."/>
            <person name="Jebbar M."/>
        </authorList>
    </citation>
    <scope>NUCLEOTIDE SEQUENCE [LARGE SCALE GENOMIC DNA]</scope>
    <source>
        <strain evidence="3 5">J2</strain>
    </source>
</reference>
<dbReference type="CDD" id="cd00293">
    <property type="entry name" value="USP-like"/>
    <property type="match status" value="2"/>
</dbReference>
<dbReference type="InterPro" id="IPR014729">
    <property type="entry name" value="Rossmann-like_a/b/a_fold"/>
</dbReference>
<evidence type="ECO:0000313" key="3">
    <source>
        <dbReference type="EMBL" id="AMK10804.1"/>
    </source>
</evidence>
<evidence type="ECO:0000259" key="2">
    <source>
        <dbReference type="Pfam" id="PF00582"/>
    </source>
</evidence>
<feature type="domain" description="UspA" evidence="2">
    <location>
        <begin position="1"/>
        <end position="142"/>
    </location>
</feature>
<accession>A0A126QLK6</accession>
<dbReference type="Proteomes" id="UP000295506">
    <property type="component" value="Unassembled WGS sequence"/>
</dbReference>
<dbReference type="AlphaFoldDB" id="A0A126QLK6"/>
<dbReference type="Gene3D" id="3.40.50.620">
    <property type="entry name" value="HUPs"/>
    <property type="match status" value="1"/>
</dbReference>
<dbReference type="Gene3D" id="3.40.50.12370">
    <property type="match status" value="1"/>
</dbReference>
<sequence length="296" mass="33006">MFKKILLAAAPQIDTQTAPKAAFDIARRRGSELILFHTLPLGRDPWCSFDDVVPCETLVKSAEKKIAEFYADDLKDIPNHSIRVTTGTAHEQMLKIIHAEGIDLIVMGHHTQPPHRADRMWGVVDTTIRKVCANVFCPVMVVTNAMPDQGEIRRIVMATDFSTPSDSALCYAAQLAGANDAHLDIFHVLDVGQATPNPEYYMQNMDVFIDKALDRMKNRYSKALDGISHSFHCWEGVPYTEILKQARWQDADVVIMAQYSSSEDHAKPSVGSTTIQVALSPGCPAILVNYRPRRCI</sequence>
<name>A0A126QLK6_9BACT</name>
<dbReference type="EMBL" id="SOBK01000001">
    <property type="protein sequence ID" value="TDT91792.1"/>
    <property type="molecule type" value="Genomic_DNA"/>
</dbReference>
<evidence type="ECO:0000313" key="4">
    <source>
        <dbReference type="EMBL" id="TDT91792.1"/>
    </source>
</evidence>
<dbReference type="Proteomes" id="UP000055611">
    <property type="component" value="Chromosome"/>
</dbReference>
<reference evidence="4 6" key="2">
    <citation type="submission" date="2019-03" db="EMBL/GenBank/DDBJ databases">
        <title>Genomic Encyclopedia of Type Strains, Phase IV (KMG-IV): sequencing the most valuable type-strain genomes for metagenomic binning, comparative biology and taxonomic classification.</title>
        <authorList>
            <person name="Goeker M."/>
        </authorList>
    </citation>
    <scope>NUCLEOTIDE SEQUENCE [LARGE SCALE GENOMIC DNA]</scope>
    <source>
        <strain evidence="4 6">DSM 101483</strain>
    </source>
</reference>
<dbReference type="RefSeq" id="WP_066801823.1">
    <property type="nucleotide sequence ID" value="NZ_CP014206.1"/>
</dbReference>
<keyword evidence="5" id="KW-1185">Reference proteome</keyword>
<organism evidence="4 6">
    <name type="scientific">Pseudodesulfovibrio indicus</name>
    <dbReference type="NCBI Taxonomy" id="1716143"/>
    <lineage>
        <taxon>Bacteria</taxon>
        <taxon>Pseudomonadati</taxon>
        <taxon>Thermodesulfobacteriota</taxon>
        <taxon>Desulfovibrionia</taxon>
        <taxon>Desulfovibrionales</taxon>
        <taxon>Desulfovibrionaceae</taxon>
    </lineage>
</organism>
<evidence type="ECO:0000313" key="5">
    <source>
        <dbReference type="Proteomes" id="UP000055611"/>
    </source>
</evidence>
<dbReference type="PANTHER" id="PTHR46268">
    <property type="entry name" value="STRESS RESPONSE PROTEIN NHAX"/>
    <property type="match status" value="1"/>
</dbReference>
<dbReference type="EMBL" id="CP014206">
    <property type="protein sequence ID" value="AMK10804.1"/>
    <property type="molecule type" value="Genomic_DNA"/>
</dbReference>
<evidence type="ECO:0000256" key="1">
    <source>
        <dbReference type="ARBA" id="ARBA00008791"/>
    </source>
</evidence>
<evidence type="ECO:0000313" key="6">
    <source>
        <dbReference type="Proteomes" id="UP000295506"/>
    </source>
</evidence>
<protein>
    <submittedName>
        <fullName evidence="4">Nucleotide-binding universal stress UspA family protein</fullName>
    </submittedName>
    <submittedName>
        <fullName evidence="3">Universal stress protein UspA</fullName>
    </submittedName>
</protein>
<comment type="similarity">
    <text evidence="1">Belongs to the universal stress protein A family.</text>
</comment>
<dbReference type="Pfam" id="PF00582">
    <property type="entry name" value="Usp"/>
    <property type="match status" value="2"/>
</dbReference>
<dbReference type="KEGG" id="dej:AWY79_06630"/>
<dbReference type="OrthoDB" id="5512840at2"/>
<dbReference type="InterPro" id="IPR006016">
    <property type="entry name" value="UspA"/>
</dbReference>
<dbReference type="SUPFAM" id="SSF52402">
    <property type="entry name" value="Adenine nucleotide alpha hydrolases-like"/>
    <property type="match status" value="2"/>
</dbReference>
<proteinExistence type="inferred from homology"/>
<feature type="domain" description="UspA" evidence="2">
    <location>
        <begin position="152"/>
        <end position="288"/>
    </location>
</feature>